<protein>
    <submittedName>
        <fullName evidence="1">Uncharacterized protein</fullName>
    </submittedName>
</protein>
<dbReference type="EMBL" id="JAGGMB010000019">
    <property type="protein sequence ID" value="MBP2079649.1"/>
    <property type="molecule type" value="Genomic_DNA"/>
</dbReference>
<proteinExistence type="predicted"/>
<gene>
    <name evidence="1" type="ORF">J2Z64_003948</name>
</gene>
<comment type="caution">
    <text evidence="1">The sequence shown here is derived from an EMBL/GenBank/DDBJ whole genome shotgun (WGS) entry which is preliminary data.</text>
</comment>
<dbReference type="AlphaFoldDB" id="A0A9X0Z0Z4"/>
<dbReference type="RefSeq" id="WP_149472867.1">
    <property type="nucleotide sequence ID" value="NZ_JAGGMB010000019.1"/>
</dbReference>
<organism evidence="1 2">
    <name type="scientific">Oceanobacillus polygoni</name>
    <dbReference type="NCBI Taxonomy" id="1235259"/>
    <lineage>
        <taxon>Bacteria</taxon>
        <taxon>Bacillati</taxon>
        <taxon>Bacillota</taxon>
        <taxon>Bacilli</taxon>
        <taxon>Bacillales</taxon>
        <taxon>Bacillaceae</taxon>
        <taxon>Oceanobacillus</taxon>
    </lineage>
</organism>
<name>A0A9X0Z0Z4_9BACI</name>
<sequence>MKHIELANIRNLAKLEDDLNALGKGNDYSAVEDEAVELARIPENLESGLINVRKDYEKDSIVCIFHIIELEGNEDEENQVLIDLSYTNTNHYS</sequence>
<accession>A0A9X0Z0Z4</accession>
<evidence type="ECO:0000313" key="2">
    <source>
        <dbReference type="Proteomes" id="UP001138793"/>
    </source>
</evidence>
<reference evidence="1" key="1">
    <citation type="submission" date="2021-03" db="EMBL/GenBank/DDBJ databases">
        <title>Genomic Encyclopedia of Type Strains, Phase IV (KMG-IV): sequencing the most valuable type-strain genomes for metagenomic binning, comparative biology and taxonomic classification.</title>
        <authorList>
            <person name="Goeker M."/>
        </authorList>
    </citation>
    <scope>NUCLEOTIDE SEQUENCE</scope>
    <source>
        <strain evidence="1">DSM 107338</strain>
    </source>
</reference>
<evidence type="ECO:0000313" key="1">
    <source>
        <dbReference type="EMBL" id="MBP2079649.1"/>
    </source>
</evidence>
<keyword evidence="2" id="KW-1185">Reference proteome</keyword>
<dbReference type="Proteomes" id="UP001138793">
    <property type="component" value="Unassembled WGS sequence"/>
</dbReference>